<evidence type="ECO:0000256" key="3">
    <source>
        <dbReference type="ARBA" id="ARBA00021717"/>
    </source>
</evidence>
<evidence type="ECO:0000256" key="1">
    <source>
        <dbReference type="ARBA" id="ARBA00002578"/>
    </source>
</evidence>
<evidence type="ECO:0000256" key="5">
    <source>
        <dbReference type="ARBA" id="ARBA00022692"/>
    </source>
</evidence>
<dbReference type="InterPro" id="IPR006303">
    <property type="entry name" value="FliR"/>
</dbReference>
<keyword evidence="4 10" id="KW-1003">Cell membrane</keyword>
<dbReference type="STRING" id="39060.SAMN05660706_102118"/>
<keyword evidence="12" id="KW-1185">Reference proteome</keyword>
<dbReference type="PRINTS" id="PR00953">
    <property type="entry name" value="TYPE3IMRPROT"/>
</dbReference>
<dbReference type="EMBL" id="FOYM01000002">
    <property type="protein sequence ID" value="SFQ97097.1"/>
    <property type="molecule type" value="Genomic_DNA"/>
</dbReference>
<feature type="transmembrane region" description="Helical" evidence="10">
    <location>
        <begin position="167"/>
        <end position="193"/>
    </location>
</feature>
<dbReference type="InterPro" id="IPR002010">
    <property type="entry name" value="T3SS_IM_R"/>
</dbReference>
<keyword evidence="6 10" id="KW-1133">Transmembrane helix</keyword>
<dbReference type="GO" id="GO:0044780">
    <property type="term" value="P:bacterial-type flagellum assembly"/>
    <property type="evidence" value="ECO:0007669"/>
    <property type="project" value="UniProtKB-UniRule"/>
</dbReference>
<dbReference type="PANTHER" id="PTHR30065">
    <property type="entry name" value="FLAGELLAR BIOSYNTHETIC PROTEIN FLIR"/>
    <property type="match status" value="1"/>
</dbReference>
<dbReference type="OrthoDB" id="9807748at2"/>
<keyword evidence="8 10" id="KW-0975">Bacterial flagellum</keyword>
<keyword evidence="7 10" id="KW-0472">Membrane</keyword>
<evidence type="ECO:0000256" key="10">
    <source>
        <dbReference type="RuleBase" id="RU362071"/>
    </source>
</evidence>
<feature type="transmembrane region" description="Helical" evidence="10">
    <location>
        <begin position="214"/>
        <end position="237"/>
    </location>
</feature>
<proteinExistence type="inferred from homology"/>
<comment type="caution">
    <text evidence="10">Lacks conserved residue(s) required for the propagation of feature annotation.</text>
</comment>
<dbReference type="AlphaFoldDB" id="A0A1I6CVI5"/>
<comment type="similarity">
    <text evidence="2 10">Belongs to the FliR/MopE/SpaR family.</text>
</comment>
<keyword evidence="11" id="KW-0969">Cilium</keyword>
<dbReference type="GO" id="GO:0005886">
    <property type="term" value="C:plasma membrane"/>
    <property type="evidence" value="ECO:0007669"/>
    <property type="project" value="UniProtKB-SubCell"/>
</dbReference>
<dbReference type="Proteomes" id="UP000199584">
    <property type="component" value="Unassembled WGS sequence"/>
</dbReference>
<dbReference type="PANTHER" id="PTHR30065:SF1">
    <property type="entry name" value="SURFACE PRESENTATION OF ANTIGENS PROTEIN SPAR"/>
    <property type="match status" value="1"/>
</dbReference>
<evidence type="ECO:0000256" key="4">
    <source>
        <dbReference type="ARBA" id="ARBA00022475"/>
    </source>
</evidence>
<sequence length="255" mass="27272">MLDMNQLALFFLVLARLSAFFAAGPLFSMPNIPGLVKIGLSFAIAVIIFPMVEKAGANYPPDGWSFVFALAREILVGLAVGYIASLVLSALIYAGALIDMQIGFFMSMIFDPLAGAMTGILSRFLHLLGIAVLLAFDGHHMIIAALVRSFEIVPVNTALLQGASAMFLIKVFGQAVTIGVQIAAPLIAVMLVIDVTLGLLARTAPQLNAFMLGFPIKIIFGLLTISIMVPVLVRIIYSLCGVIEKDILFLLKGMT</sequence>
<organism evidence="11 12">
    <name type="scientific">Desulfoscipio geothermicus DSM 3669</name>
    <dbReference type="NCBI Taxonomy" id="1121426"/>
    <lineage>
        <taxon>Bacteria</taxon>
        <taxon>Bacillati</taxon>
        <taxon>Bacillota</taxon>
        <taxon>Clostridia</taxon>
        <taxon>Eubacteriales</taxon>
        <taxon>Desulfallaceae</taxon>
        <taxon>Desulfoscipio</taxon>
    </lineage>
</organism>
<gene>
    <name evidence="11" type="ORF">SAMN05660706_102118</name>
</gene>
<dbReference type="Pfam" id="PF01311">
    <property type="entry name" value="Bac_export_1"/>
    <property type="match status" value="1"/>
</dbReference>
<protein>
    <recommendedName>
        <fullName evidence="3 9">Flagellar biosynthetic protein FliR</fullName>
    </recommendedName>
</protein>
<accession>A0A1I6CVI5</accession>
<evidence type="ECO:0000256" key="8">
    <source>
        <dbReference type="ARBA" id="ARBA00023143"/>
    </source>
</evidence>
<keyword evidence="5 10" id="KW-0812">Transmembrane</keyword>
<name>A0A1I6CVI5_9FIRM</name>
<evidence type="ECO:0000256" key="6">
    <source>
        <dbReference type="ARBA" id="ARBA00022989"/>
    </source>
</evidence>
<dbReference type="NCBIfam" id="TIGR01400">
    <property type="entry name" value="fliR"/>
    <property type="match status" value="1"/>
</dbReference>
<keyword evidence="11" id="KW-0282">Flagellum</keyword>
<dbReference type="GO" id="GO:0006605">
    <property type="term" value="P:protein targeting"/>
    <property type="evidence" value="ECO:0007669"/>
    <property type="project" value="UniProtKB-UniRule"/>
</dbReference>
<comment type="subcellular location">
    <subcellularLocation>
        <location evidence="10">Cell membrane</location>
        <topology evidence="10">Multi-pass membrane protein</topology>
    </subcellularLocation>
    <subcellularLocation>
        <location evidence="10">Bacterial flagellum basal body</location>
    </subcellularLocation>
</comment>
<reference evidence="12" key="1">
    <citation type="submission" date="2016-10" db="EMBL/GenBank/DDBJ databases">
        <authorList>
            <person name="Varghese N."/>
            <person name="Submissions S."/>
        </authorList>
    </citation>
    <scope>NUCLEOTIDE SEQUENCE [LARGE SCALE GENOMIC DNA]</scope>
    <source>
        <strain evidence="12">DSM 3669</strain>
    </source>
</reference>
<evidence type="ECO:0000256" key="2">
    <source>
        <dbReference type="ARBA" id="ARBA00009772"/>
    </source>
</evidence>
<dbReference type="GO" id="GO:0009425">
    <property type="term" value="C:bacterial-type flagellum basal body"/>
    <property type="evidence" value="ECO:0007669"/>
    <property type="project" value="UniProtKB-SubCell"/>
</dbReference>
<evidence type="ECO:0000313" key="12">
    <source>
        <dbReference type="Proteomes" id="UP000199584"/>
    </source>
</evidence>
<evidence type="ECO:0000256" key="7">
    <source>
        <dbReference type="ARBA" id="ARBA00023136"/>
    </source>
</evidence>
<feature type="transmembrane region" description="Helical" evidence="10">
    <location>
        <begin position="32"/>
        <end position="52"/>
    </location>
</feature>
<evidence type="ECO:0000313" key="11">
    <source>
        <dbReference type="EMBL" id="SFQ97097.1"/>
    </source>
</evidence>
<keyword evidence="11" id="KW-0966">Cell projection</keyword>
<comment type="function">
    <text evidence="1 10">Role in flagellar biosynthesis.</text>
</comment>
<evidence type="ECO:0000256" key="9">
    <source>
        <dbReference type="NCBIfam" id="TIGR01400"/>
    </source>
</evidence>